<keyword evidence="3" id="KW-0479">Metal-binding</keyword>
<comment type="caution">
    <text evidence="8">The sequence shown here is derived from an EMBL/GenBank/DDBJ whole genome shotgun (WGS) entry which is preliminary data.</text>
</comment>
<evidence type="ECO:0000256" key="1">
    <source>
        <dbReference type="ARBA" id="ARBA00001946"/>
    </source>
</evidence>
<accession>A0ABT1VW82</accession>
<dbReference type="InterPro" id="IPR004808">
    <property type="entry name" value="AP_endonuc_1"/>
</dbReference>
<proteinExistence type="inferred from homology"/>
<evidence type="ECO:0000256" key="4">
    <source>
        <dbReference type="ARBA" id="ARBA00022801"/>
    </source>
</evidence>
<keyword evidence="4" id="KW-0378">Hydrolase</keyword>
<evidence type="ECO:0000313" key="9">
    <source>
        <dbReference type="Proteomes" id="UP001524547"/>
    </source>
</evidence>
<protein>
    <submittedName>
        <fullName evidence="8">Exodeoxyribonuclease III</fullName>
    </submittedName>
</protein>
<dbReference type="PROSITE" id="PS00726">
    <property type="entry name" value="AP_NUCLEASE_F1_1"/>
    <property type="match status" value="1"/>
</dbReference>
<dbReference type="SUPFAM" id="SSF56219">
    <property type="entry name" value="DNase I-like"/>
    <property type="match status" value="1"/>
</dbReference>
<dbReference type="InterPro" id="IPR037493">
    <property type="entry name" value="ExoIII-like"/>
</dbReference>
<dbReference type="EMBL" id="JAMZEJ010000004">
    <property type="protein sequence ID" value="MCQ8240603.1"/>
    <property type="molecule type" value="Genomic_DNA"/>
</dbReference>
<dbReference type="InterPro" id="IPR005135">
    <property type="entry name" value="Endo/exonuclease/phosphatase"/>
</dbReference>
<evidence type="ECO:0000256" key="2">
    <source>
        <dbReference type="ARBA" id="ARBA00007092"/>
    </source>
</evidence>
<dbReference type="Proteomes" id="UP001524547">
    <property type="component" value="Unassembled WGS sequence"/>
</dbReference>
<comment type="similarity">
    <text evidence="2">Belongs to the DNA repair enzymes AP/ExoA family.</text>
</comment>
<feature type="domain" description="Endonuclease/exonuclease/phosphatase" evidence="7">
    <location>
        <begin position="4"/>
        <end position="252"/>
    </location>
</feature>
<dbReference type="RefSeq" id="WP_422919351.1">
    <property type="nucleotide sequence ID" value="NZ_JAMZEJ010000004.1"/>
</dbReference>
<evidence type="ECO:0000256" key="5">
    <source>
        <dbReference type="ARBA" id="ARBA00022842"/>
    </source>
</evidence>
<feature type="region of interest" description="Disordered" evidence="6">
    <location>
        <begin position="242"/>
        <end position="261"/>
    </location>
</feature>
<dbReference type="CDD" id="cd09086">
    <property type="entry name" value="ExoIII-like_AP-endo"/>
    <property type="match status" value="1"/>
</dbReference>
<evidence type="ECO:0000256" key="6">
    <source>
        <dbReference type="SAM" id="MobiDB-lite"/>
    </source>
</evidence>
<evidence type="ECO:0000259" key="7">
    <source>
        <dbReference type="Pfam" id="PF03372"/>
    </source>
</evidence>
<name>A0ABT1VW82_9PROT</name>
<organism evidence="8 9">
    <name type="scientific">Rhizosaccharibacter radicis</name>
    <dbReference type="NCBI Taxonomy" id="2782605"/>
    <lineage>
        <taxon>Bacteria</taxon>
        <taxon>Pseudomonadati</taxon>
        <taxon>Pseudomonadota</taxon>
        <taxon>Alphaproteobacteria</taxon>
        <taxon>Acetobacterales</taxon>
        <taxon>Acetobacteraceae</taxon>
        <taxon>Rhizosaccharibacter</taxon>
    </lineage>
</organism>
<evidence type="ECO:0000313" key="8">
    <source>
        <dbReference type="EMBL" id="MCQ8240603.1"/>
    </source>
</evidence>
<dbReference type="PROSITE" id="PS51435">
    <property type="entry name" value="AP_NUCLEASE_F1_4"/>
    <property type="match status" value="1"/>
</dbReference>
<dbReference type="Gene3D" id="3.60.10.10">
    <property type="entry name" value="Endonuclease/exonuclease/phosphatase"/>
    <property type="match status" value="1"/>
</dbReference>
<sequence length="261" mass="29332">MKIATWNVNSVRQRTDLVCDWLRAQQPDLLLLQEIKCEEPSFPGAAFAALGYQSVVVGQKSYNGVAVLSREPVEVMHRFLPALPPTPDGAPHQARYLEVRWRGVLFGNLYLPNGNSGGEAGYAAKLAWMEALLHRARELLAADEDFVMAGDYNVCPTDADFAPGTLSGADALMRPETRRLFQALRWAGMTDAVRALRPREKIYSFWDYQAGCWPRDMGLRIDHAMLSPRMAERLEEALPDRMERDKPQPSDHVPVMVTFSS</sequence>
<comment type="cofactor">
    <cofactor evidence="1">
        <name>Mg(2+)</name>
        <dbReference type="ChEBI" id="CHEBI:18420"/>
    </cofactor>
</comment>
<reference evidence="8 9" key="1">
    <citation type="submission" date="2022-06" db="EMBL/GenBank/DDBJ databases">
        <title>Rhizosaccharibacter gen. nov. sp. nov. KSS12, endophytic bacteria isolated from sugarcane.</title>
        <authorList>
            <person name="Pitiwittayakul N."/>
        </authorList>
    </citation>
    <scope>NUCLEOTIDE SEQUENCE [LARGE SCALE GENOMIC DNA]</scope>
    <source>
        <strain evidence="8 9">KSS12</strain>
    </source>
</reference>
<dbReference type="NCBIfam" id="TIGR00633">
    <property type="entry name" value="xth"/>
    <property type="match status" value="1"/>
</dbReference>
<keyword evidence="9" id="KW-1185">Reference proteome</keyword>
<evidence type="ECO:0000256" key="3">
    <source>
        <dbReference type="ARBA" id="ARBA00022723"/>
    </source>
</evidence>
<dbReference type="PANTHER" id="PTHR43250">
    <property type="entry name" value="EXODEOXYRIBONUCLEASE III"/>
    <property type="match status" value="1"/>
</dbReference>
<dbReference type="Pfam" id="PF03372">
    <property type="entry name" value="Exo_endo_phos"/>
    <property type="match status" value="1"/>
</dbReference>
<dbReference type="InterPro" id="IPR020847">
    <property type="entry name" value="AP_endonuclease_F1_BS"/>
</dbReference>
<dbReference type="InterPro" id="IPR036691">
    <property type="entry name" value="Endo/exonu/phosph_ase_sf"/>
</dbReference>
<dbReference type="PANTHER" id="PTHR43250:SF2">
    <property type="entry name" value="EXODEOXYRIBONUCLEASE III"/>
    <property type="match status" value="1"/>
</dbReference>
<gene>
    <name evidence="8" type="ORF">NFI88_07065</name>
</gene>
<keyword evidence="5" id="KW-0460">Magnesium</keyword>
<dbReference type="NCBIfam" id="TIGR00195">
    <property type="entry name" value="exoDNase_III"/>
    <property type="match status" value="1"/>
</dbReference>